<dbReference type="AlphaFoldDB" id="A0A1M2V212"/>
<dbReference type="InterPro" id="IPR021109">
    <property type="entry name" value="Peptidase_aspartic_dom_sf"/>
</dbReference>
<dbReference type="Proteomes" id="UP000184267">
    <property type="component" value="Unassembled WGS sequence"/>
</dbReference>
<organism evidence="1 2">
    <name type="scientific">Trametes pubescens</name>
    <name type="common">White-rot fungus</name>
    <dbReference type="NCBI Taxonomy" id="154538"/>
    <lineage>
        <taxon>Eukaryota</taxon>
        <taxon>Fungi</taxon>
        <taxon>Dikarya</taxon>
        <taxon>Basidiomycota</taxon>
        <taxon>Agaricomycotina</taxon>
        <taxon>Agaricomycetes</taxon>
        <taxon>Polyporales</taxon>
        <taxon>Polyporaceae</taxon>
        <taxon>Trametes</taxon>
    </lineage>
</organism>
<proteinExistence type="predicted"/>
<dbReference type="CDD" id="cd00303">
    <property type="entry name" value="retropepsin_like"/>
    <property type="match status" value="1"/>
</dbReference>
<dbReference type="Gene3D" id="2.40.70.10">
    <property type="entry name" value="Acid Proteases"/>
    <property type="match status" value="1"/>
</dbReference>
<dbReference type="EMBL" id="MNAD01001731">
    <property type="protein sequence ID" value="OJT01587.1"/>
    <property type="molecule type" value="Genomic_DNA"/>
</dbReference>
<dbReference type="OMA" id="PIADTMY"/>
<name>A0A1M2V212_TRAPU</name>
<protein>
    <submittedName>
        <fullName evidence="1">Uncharacterized protein</fullName>
    </submittedName>
</protein>
<dbReference type="SUPFAM" id="SSF50630">
    <property type="entry name" value="Acid proteases"/>
    <property type="match status" value="1"/>
</dbReference>
<dbReference type="OrthoDB" id="3206744at2759"/>
<sequence>MEAYTLFDSGSTTDSLSPEFANVAKAPKVVLEDQVTLQLGCAGSRSKISYGSRVLVEICGVQQDHYFDIINLDQYDCIIDTPFLNAHGAVLDFQNHCI</sequence>
<reference evidence="1 2" key="1">
    <citation type="submission" date="2016-10" db="EMBL/GenBank/DDBJ databases">
        <title>Genome sequence of the basidiomycete white-rot fungus Trametes pubescens.</title>
        <authorList>
            <person name="Makela M.R."/>
            <person name="Granchi Z."/>
            <person name="Peng M."/>
            <person name="De Vries R.P."/>
            <person name="Grigoriev I."/>
            <person name="Riley R."/>
            <person name="Hilden K."/>
        </authorList>
    </citation>
    <scope>NUCLEOTIDE SEQUENCE [LARGE SCALE GENOMIC DNA]</scope>
    <source>
        <strain evidence="1 2">FBCC735</strain>
    </source>
</reference>
<keyword evidence="2" id="KW-1185">Reference proteome</keyword>
<accession>A0A1M2V212</accession>
<evidence type="ECO:0000313" key="1">
    <source>
        <dbReference type="EMBL" id="OJT01587.1"/>
    </source>
</evidence>
<gene>
    <name evidence="1" type="ORF">TRAPUB_7983</name>
</gene>
<comment type="caution">
    <text evidence="1">The sequence shown here is derived from an EMBL/GenBank/DDBJ whole genome shotgun (WGS) entry which is preliminary data.</text>
</comment>
<evidence type="ECO:0000313" key="2">
    <source>
        <dbReference type="Proteomes" id="UP000184267"/>
    </source>
</evidence>